<evidence type="ECO:0000256" key="2">
    <source>
        <dbReference type="ARBA" id="ARBA00022679"/>
    </source>
</evidence>
<sequence>MPAKAPRNFISDNWEGYQLIDFGKGKRLEQLGDITIIRPDINAHGNPHLSSIKWDQLADAEFVETKSGKGKWNYKNDKRLPLKVQFFNSLVANIKTGPYKHFGLFPEQRSNWHFVEEWIKKNKSQNQQVKVLNLFAYTGASSMVAKYNGSDVIHVDSSKSVINWANENQSINGLSGIRWCFEDALKFIEKEAKRGRKYEGVIMDPPAFGISGKGKRWKIEDQIGDLIENAVKILNPKRHFFVLNTYSPRVNVGDIKNQVVELRGKNNVEVGKLCLISQSKSLLPTGDLIRFTQ</sequence>
<gene>
    <name evidence="5" type="ORF">FRX97_01710</name>
</gene>
<evidence type="ECO:0000259" key="4">
    <source>
        <dbReference type="Pfam" id="PF10672"/>
    </source>
</evidence>
<dbReference type="CDD" id="cd02440">
    <property type="entry name" value="AdoMet_MTases"/>
    <property type="match status" value="1"/>
</dbReference>
<proteinExistence type="predicted"/>
<accession>A0A5C6VJC4</accession>
<evidence type="ECO:0000313" key="6">
    <source>
        <dbReference type="Proteomes" id="UP000321168"/>
    </source>
</evidence>
<organism evidence="5 6">
    <name type="scientific">Luteibaculum oceani</name>
    <dbReference type="NCBI Taxonomy" id="1294296"/>
    <lineage>
        <taxon>Bacteria</taxon>
        <taxon>Pseudomonadati</taxon>
        <taxon>Bacteroidota</taxon>
        <taxon>Flavobacteriia</taxon>
        <taxon>Flavobacteriales</taxon>
        <taxon>Luteibaculaceae</taxon>
        <taxon>Luteibaculum</taxon>
    </lineage>
</organism>
<evidence type="ECO:0000256" key="1">
    <source>
        <dbReference type="ARBA" id="ARBA00022603"/>
    </source>
</evidence>
<feature type="domain" description="S-adenosylmethionine-dependent methyltransferase" evidence="4">
    <location>
        <begin position="116"/>
        <end position="209"/>
    </location>
</feature>
<keyword evidence="6" id="KW-1185">Reference proteome</keyword>
<reference evidence="5 6" key="1">
    <citation type="submission" date="2019-08" db="EMBL/GenBank/DDBJ databases">
        <title>Genome of Luteibaculum oceani JCM 18817.</title>
        <authorList>
            <person name="Bowman J.P."/>
        </authorList>
    </citation>
    <scope>NUCLEOTIDE SEQUENCE [LARGE SCALE GENOMIC DNA]</scope>
    <source>
        <strain evidence="5 6">JCM 18817</strain>
    </source>
</reference>
<dbReference type="Gene3D" id="3.40.50.150">
    <property type="entry name" value="Vaccinia Virus protein VP39"/>
    <property type="match status" value="1"/>
</dbReference>
<protein>
    <submittedName>
        <fullName evidence="5">SAM-dependent methyltransferase</fullName>
    </submittedName>
</protein>
<evidence type="ECO:0000256" key="3">
    <source>
        <dbReference type="ARBA" id="ARBA00022691"/>
    </source>
</evidence>
<dbReference type="InterPro" id="IPR013780">
    <property type="entry name" value="Glyco_hydro_b"/>
</dbReference>
<dbReference type="GO" id="GO:0008168">
    <property type="term" value="F:methyltransferase activity"/>
    <property type="evidence" value="ECO:0007669"/>
    <property type="project" value="UniProtKB-KW"/>
</dbReference>
<keyword evidence="1 5" id="KW-0489">Methyltransferase</keyword>
<dbReference type="OrthoDB" id="9805492at2"/>
<evidence type="ECO:0000313" key="5">
    <source>
        <dbReference type="EMBL" id="TXC85367.1"/>
    </source>
</evidence>
<dbReference type="RefSeq" id="WP_147012735.1">
    <property type="nucleotide sequence ID" value="NZ_VORB01000001.1"/>
</dbReference>
<name>A0A5C6VJC4_9FLAO</name>
<dbReference type="Pfam" id="PF10672">
    <property type="entry name" value="Methyltrans_SAM"/>
    <property type="match status" value="1"/>
</dbReference>
<dbReference type="SUPFAM" id="SSF53335">
    <property type="entry name" value="S-adenosyl-L-methionine-dependent methyltransferases"/>
    <property type="match status" value="1"/>
</dbReference>
<comment type="caution">
    <text evidence="5">The sequence shown here is derived from an EMBL/GenBank/DDBJ whole genome shotgun (WGS) entry which is preliminary data.</text>
</comment>
<dbReference type="InterPro" id="IPR019614">
    <property type="entry name" value="SAM-dep_methyl-trfase"/>
</dbReference>
<dbReference type="PANTHER" id="PTHR43042">
    <property type="entry name" value="SAM-DEPENDENT METHYLTRANSFERASE"/>
    <property type="match status" value="1"/>
</dbReference>
<dbReference type="EMBL" id="VORB01000001">
    <property type="protein sequence ID" value="TXC85367.1"/>
    <property type="molecule type" value="Genomic_DNA"/>
</dbReference>
<keyword evidence="2 5" id="KW-0808">Transferase</keyword>
<dbReference type="AlphaFoldDB" id="A0A5C6VJC4"/>
<keyword evidence="3" id="KW-0949">S-adenosyl-L-methionine</keyword>
<dbReference type="Proteomes" id="UP000321168">
    <property type="component" value="Unassembled WGS sequence"/>
</dbReference>
<dbReference type="PANTHER" id="PTHR43042:SF2">
    <property type="entry name" value="SAM-DEPENDENT METHYLTRANSFERASE"/>
    <property type="match status" value="1"/>
</dbReference>
<dbReference type="InterPro" id="IPR029063">
    <property type="entry name" value="SAM-dependent_MTases_sf"/>
</dbReference>
<dbReference type="Gene3D" id="2.60.40.1180">
    <property type="entry name" value="Golgi alpha-mannosidase II"/>
    <property type="match status" value="1"/>
</dbReference>
<dbReference type="GO" id="GO:0032259">
    <property type="term" value="P:methylation"/>
    <property type="evidence" value="ECO:0007669"/>
    <property type="project" value="UniProtKB-KW"/>
</dbReference>